<dbReference type="RefSeq" id="WP_338686736.1">
    <property type="nucleotide sequence ID" value="NZ_AP024702.1"/>
</dbReference>
<evidence type="ECO:0000313" key="2">
    <source>
        <dbReference type="EMBL" id="BCX49916.1"/>
    </source>
</evidence>
<protein>
    <submittedName>
        <fullName evidence="2">Endoribonuclease L-PSP family protein</fullName>
    </submittedName>
</protein>
<dbReference type="Gene3D" id="3.30.1330.40">
    <property type="entry name" value="RutC-like"/>
    <property type="match status" value="1"/>
</dbReference>
<dbReference type="InterPro" id="IPR035959">
    <property type="entry name" value="RutC-like_sf"/>
</dbReference>
<organism evidence="2 3">
    <name type="scientific">Haloferula helveola</name>
    <dbReference type="NCBI Taxonomy" id="490095"/>
    <lineage>
        <taxon>Bacteria</taxon>
        <taxon>Pseudomonadati</taxon>
        <taxon>Verrucomicrobiota</taxon>
        <taxon>Verrucomicrobiia</taxon>
        <taxon>Verrucomicrobiales</taxon>
        <taxon>Verrucomicrobiaceae</taxon>
        <taxon>Haloferula</taxon>
    </lineage>
</organism>
<dbReference type="InterPro" id="IPR013813">
    <property type="entry name" value="Endoribo_LPSP/chorism_mut-like"/>
</dbReference>
<gene>
    <name evidence="2" type="ORF">HAHE_38240</name>
</gene>
<dbReference type="PANTHER" id="PTHR43760:SF1">
    <property type="entry name" value="ENDORIBONUCLEASE L-PSP_CHORISMATE MUTASE-LIKE DOMAIN-CONTAINING PROTEIN"/>
    <property type="match status" value="1"/>
</dbReference>
<dbReference type="Proteomes" id="UP001374893">
    <property type="component" value="Chromosome"/>
</dbReference>
<dbReference type="EMBL" id="AP024702">
    <property type="protein sequence ID" value="BCX49916.1"/>
    <property type="molecule type" value="Genomic_DNA"/>
</dbReference>
<feature type="domain" description="Endoribonuclease L-PSP/chorismate mutase-like" evidence="1">
    <location>
        <begin position="7"/>
        <end position="145"/>
    </location>
</feature>
<sequence>MDQTLAKLEALGHTLPEVPAPVAAYVNCVRSGNLLFLSGGLPIDGERKIIGKVPTDVSPEKAAEGARIIMLNRLAVIRDEIGSLDKVKQIIALNGFVNSEPDFYGHPQVVNGASEFLIEVFGERGKHSRTALGAAALPLNVAVEINMTVEVED</sequence>
<proteinExistence type="predicted"/>
<dbReference type="SUPFAM" id="SSF55298">
    <property type="entry name" value="YjgF-like"/>
    <property type="match status" value="1"/>
</dbReference>
<evidence type="ECO:0000259" key="1">
    <source>
        <dbReference type="Pfam" id="PF14588"/>
    </source>
</evidence>
<keyword evidence="3" id="KW-1185">Reference proteome</keyword>
<dbReference type="Pfam" id="PF14588">
    <property type="entry name" value="YjgF_endoribonc"/>
    <property type="match status" value="1"/>
</dbReference>
<name>A0ABN6H8C1_9BACT</name>
<accession>A0ABN6H8C1</accession>
<dbReference type="CDD" id="cd02199">
    <property type="entry name" value="YjgF_YER057c_UK114_like_1"/>
    <property type="match status" value="1"/>
</dbReference>
<dbReference type="PANTHER" id="PTHR43760">
    <property type="entry name" value="ENDORIBONUCLEASE-RELATED"/>
    <property type="match status" value="1"/>
</dbReference>
<evidence type="ECO:0000313" key="3">
    <source>
        <dbReference type="Proteomes" id="UP001374893"/>
    </source>
</evidence>
<reference evidence="2 3" key="1">
    <citation type="submission" date="2021-06" db="EMBL/GenBank/DDBJ databases">
        <title>Complete genome of Haloferula helveola possessing various polysaccharide degrading enzymes.</title>
        <authorList>
            <person name="Takami H."/>
            <person name="Huang C."/>
            <person name="Hamasaki K."/>
        </authorList>
    </citation>
    <scope>NUCLEOTIDE SEQUENCE [LARGE SCALE GENOMIC DNA]</scope>
    <source>
        <strain evidence="2 3">CN-1</strain>
    </source>
</reference>